<dbReference type="OrthoDB" id="127920at2759"/>
<dbReference type="Gene3D" id="3.30.420.10">
    <property type="entry name" value="Ribonuclease H-like superfamily/Ribonuclease H"/>
    <property type="match status" value="1"/>
</dbReference>
<dbReference type="GO" id="GO:0003676">
    <property type="term" value="F:nucleic acid binding"/>
    <property type="evidence" value="ECO:0007669"/>
    <property type="project" value="InterPro"/>
</dbReference>
<evidence type="ECO:0000256" key="4">
    <source>
        <dbReference type="ARBA" id="ARBA00022759"/>
    </source>
</evidence>
<evidence type="ECO:0000256" key="7">
    <source>
        <dbReference type="SAM" id="MobiDB-lite"/>
    </source>
</evidence>
<feature type="region of interest" description="Disordered" evidence="7">
    <location>
        <begin position="125"/>
        <end position="208"/>
    </location>
</feature>
<gene>
    <name evidence="9" type="ORF">Pfra01_000919800</name>
</gene>
<organism evidence="9 10">
    <name type="scientific">Phytophthora fragariaefolia</name>
    <dbReference type="NCBI Taxonomy" id="1490495"/>
    <lineage>
        <taxon>Eukaryota</taxon>
        <taxon>Sar</taxon>
        <taxon>Stramenopiles</taxon>
        <taxon>Oomycota</taxon>
        <taxon>Peronosporomycetes</taxon>
        <taxon>Peronosporales</taxon>
        <taxon>Peronosporaceae</taxon>
        <taxon>Phytophthora</taxon>
    </lineage>
</organism>
<dbReference type="GO" id="GO:0015074">
    <property type="term" value="P:DNA integration"/>
    <property type="evidence" value="ECO:0007669"/>
    <property type="project" value="InterPro"/>
</dbReference>
<dbReference type="InterPro" id="IPR012337">
    <property type="entry name" value="RNaseH-like_sf"/>
</dbReference>
<evidence type="ECO:0000256" key="6">
    <source>
        <dbReference type="ARBA" id="ARBA00022918"/>
    </source>
</evidence>
<proteinExistence type="predicted"/>
<dbReference type="InterPro" id="IPR036397">
    <property type="entry name" value="RNaseH_sf"/>
</dbReference>
<dbReference type="GO" id="GO:0003964">
    <property type="term" value="F:RNA-directed DNA polymerase activity"/>
    <property type="evidence" value="ECO:0007669"/>
    <property type="project" value="UniProtKB-KW"/>
</dbReference>
<dbReference type="Proteomes" id="UP001165121">
    <property type="component" value="Unassembled WGS sequence"/>
</dbReference>
<feature type="domain" description="Integrase catalytic" evidence="8">
    <location>
        <begin position="205"/>
        <end position="369"/>
    </location>
</feature>
<protein>
    <submittedName>
        <fullName evidence="9">Unnamed protein product</fullName>
    </submittedName>
</protein>
<dbReference type="PANTHER" id="PTHR37984">
    <property type="entry name" value="PROTEIN CBG26694"/>
    <property type="match status" value="1"/>
</dbReference>
<dbReference type="PANTHER" id="PTHR37984:SF5">
    <property type="entry name" value="PROTEIN NYNRIN-LIKE"/>
    <property type="match status" value="1"/>
</dbReference>
<feature type="compositionally biased region" description="Basic and acidic residues" evidence="7">
    <location>
        <begin position="161"/>
        <end position="176"/>
    </location>
</feature>
<accession>A0A9W6XB80</accession>
<evidence type="ECO:0000313" key="9">
    <source>
        <dbReference type="EMBL" id="GMF35080.1"/>
    </source>
</evidence>
<dbReference type="AlphaFoldDB" id="A0A9W6XB80"/>
<dbReference type="InterPro" id="IPR001584">
    <property type="entry name" value="Integrase_cat-core"/>
</dbReference>
<keyword evidence="10" id="KW-1185">Reference proteome</keyword>
<dbReference type="PROSITE" id="PS50994">
    <property type="entry name" value="INTEGRASE"/>
    <property type="match status" value="1"/>
</dbReference>
<feature type="compositionally biased region" description="Low complexity" evidence="7">
    <location>
        <begin position="140"/>
        <end position="153"/>
    </location>
</feature>
<dbReference type="CDD" id="cd09274">
    <property type="entry name" value="RNase_HI_RT_Ty3"/>
    <property type="match status" value="1"/>
</dbReference>
<dbReference type="Pfam" id="PF17917">
    <property type="entry name" value="RT_RNaseH"/>
    <property type="match status" value="1"/>
</dbReference>
<evidence type="ECO:0000256" key="5">
    <source>
        <dbReference type="ARBA" id="ARBA00022801"/>
    </source>
</evidence>
<dbReference type="InterPro" id="IPR041373">
    <property type="entry name" value="RT_RNaseH"/>
</dbReference>
<keyword evidence="4" id="KW-0255">Endonuclease</keyword>
<dbReference type="InterPro" id="IPR050951">
    <property type="entry name" value="Retrovirus_Pol_polyprotein"/>
</dbReference>
<sequence>MCSPATVVAYASKLLTGSQKNWINKQDGISEIGCWGVVWSTCKYRCYLDKRQFDLYTYHQALTWIFSPGNRTSNAKLARWAMELSSLGFKVHHKPGKSMGHVDGLPRLPMVNVRAIRMSDLFNPVERDQGSSADPGGVPLDAGDLLGDSDGFGATEQESEPGERSGTDYRTVESSEGRTPANADPPDGADDSVGEPGDYDGYFTEEDEPAGLPVSNVDLFGLGPDQFVAEQRNVSWIVALTAFSKDGALPLDPNLRSRVVKMAPKFVIAENILRRRVNLPARVGPARSETVPSFYQTLGIKKLFGAPYHPQTQGLVERFNGTLIGMFKIHVSEAQDDWDVYLPRVLFPYRTAYHEALGDSPFFSLYGRDPVLPLDVAFLNLGTQWKSNEVAQYLRRLYKSLRDSRHLVERQLLKAQDRGTNGALKAR</sequence>
<dbReference type="GO" id="GO:0004519">
    <property type="term" value="F:endonuclease activity"/>
    <property type="evidence" value="ECO:0007669"/>
    <property type="project" value="UniProtKB-KW"/>
</dbReference>
<keyword evidence="5" id="KW-0378">Hydrolase</keyword>
<reference evidence="9" key="1">
    <citation type="submission" date="2023-04" db="EMBL/GenBank/DDBJ databases">
        <title>Phytophthora fragariaefolia NBRC 109709.</title>
        <authorList>
            <person name="Ichikawa N."/>
            <person name="Sato H."/>
            <person name="Tonouchi N."/>
        </authorList>
    </citation>
    <scope>NUCLEOTIDE SEQUENCE</scope>
    <source>
        <strain evidence="9">NBRC 109709</strain>
    </source>
</reference>
<dbReference type="EMBL" id="BSXT01000847">
    <property type="protein sequence ID" value="GMF35080.1"/>
    <property type="molecule type" value="Genomic_DNA"/>
</dbReference>
<keyword evidence="2" id="KW-0548">Nucleotidyltransferase</keyword>
<evidence type="ECO:0000259" key="8">
    <source>
        <dbReference type="PROSITE" id="PS50994"/>
    </source>
</evidence>
<keyword evidence="3" id="KW-0540">Nuclease</keyword>
<keyword evidence="6" id="KW-0695">RNA-directed DNA polymerase</keyword>
<dbReference type="InterPro" id="IPR043502">
    <property type="entry name" value="DNA/RNA_pol_sf"/>
</dbReference>
<keyword evidence="1" id="KW-0808">Transferase</keyword>
<comment type="caution">
    <text evidence="9">The sequence shown here is derived from an EMBL/GenBank/DDBJ whole genome shotgun (WGS) entry which is preliminary data.</text>
</comment>
<dbReference type="SUPFAM" id="SSF56672">
    <property type="entry name" value="DNA/RNA polymerases"/>
    <property type="match status" value="1"/>
</dbReference>
<name>A0A9W6XB80_9STRA</name>
<evidence type="ECO:0000313" key="10">
    <source>
        <dbReference type="Proteomes" id="UP001165121"/>
    </source>
</evidence>
<dbReference type="GO" id="GO:0016787">
    <property type="term" value="F:hydrolase activity"/>
    <property type="evidence" value="ECO:0007669"/>
    <property type="project" value="UniProtKB-KW"/>
</dbReference>
<evidence type="ECO:0000256" key="2">
    <source>
        <dbReference type="ARBA" id="ARBA00022695"/>
    </source>
</evidence>
<evidence type="ECO:0000256" key="3">
    <source>
        <dbReference type="ARBA" id="ARBA00022722"/>
    </source>
</evidence>
<evidence type="ECO:0000256" key="1">
    <source>
        <dbReference type="ARBA" id="ARBA00022679"/>
    </source>
</evidence>
<dbReference type="SUPFAM" id="SSF53098">
    <property type="entry name" value="Ribonuclease H-like"/>
    <property type="match status" value="1"/>
</dbReference>